<dbReference type="EMBL" id="AP027370">
    <property type="protein sequence ID" value="BDY12777.1"/>
    <property type="molecule type" value="Genomic_DNA"/>
</dbReference>
<evidence type="ECO:0000256" key="1">
    <source>
        <dbReference type="SAM" id="Phobius"/>
    </source>
</evidence>
<feature type="transmembrane region" description="Helical" evidence="1">
    <location>
        <begin position="6"/>
        <end position="25"/>
    </location>
</feature>
<feature type="transmembrane region" description="Helical" evidence="1">
    <location>
        <begin position="46"/>
        <end position="63"/>
    </location>
</feature>
<keyword evidence="1" id="KW-0812">Transmembrane</keyword>
<evidence type="ECO:0000313" key="3">
    <source>
        <dbReference type="Proteomes" id="UP001321445"/>
    </source>
</evidence>
<gene>
    <name evidence="2" type="ORF">HCR_10890</name>
</gene>
<evidence type="ECO:0000313" key="2">
    <source>
        <dbReference type="EMBL" id="BDY12777.1"/>
    </source>
</evidence>
<reference evidence="2 3" key="1">
    <citation type="submission" date="2023-03" db="EMBL/GenBank/DDBJ databases">
        <title>Description of Hydrogenimonas sp. ISO32.</title>
        <authorList>
            <person name="Mino S."/>
            <person name="Fukazawa S."/>
            <person name="Sawabe T."/>
        </authorList>
    </citation>
    <scope>NUCLEOTIDE SEQUENCE [LARGE SCALE GENOMIC DNA]</scope>
    <source>
        <strain evidence="2 3">ISO32</strain>
    </source>
</reference>
<keyword evidence="1" id="KW-1133">Transmembrane helix</keyword>
<feature type="transmembrane region" description="Helical" evidence="1">
    <location>
        <begin position="69"/>
        <end position="86"/>
    </location>
</feature>
<keyword evidence="1" id="KW-0472">Membrane</keyword>
<accession>A0ABM8FKE4</accession>
<organism evidence="2 3">
    <name type="scientific">Hydrogenimonas cancrithermarum</name>
    <dbReference type="NCBI Taxonomy" id="2993563"/>
    <lineage>
        <taxon>Bacteria</taxon>
        <taxon>Pseudomonadati</taxon>
        <taxon>Campylobacterota</taxon>
        <taxon>Epsilonproteobacteria</taxon>
        <taxon>Campylobacterales</taxon>
        <taxon>Hydrogenimonadaceae</taxon>
        <taxon>Hydrogenimonas</taxon>
    </lineage>
</organism>
<sequence>MIQLHIWPVVALAFLIALNIVVILMQKDDRKLKKYLRIQATAWTTLMSMILFTGAAVMAYLHIGFSVKIILMIVAAVALSSLEIRRHYLIKRSRPGNECFSDARKKVLRYYIFQLLWILMIGGFVPQLP</sequence>
<protein>
    <submittedName>
        <fullName evidence="2">Uncharacterized protein</fullName>
    </submittedName>
</protein>
<proteinExistence type="predicted"/>
<feature type="transmembrane region" description="Helical" evidence="1">
    <location>
        <begin position="107"/>
        <end position="125"/>
    </location>
</feature>
<dbReference type="Proteomes" id="UP001321445">
    <property type="component" value="Chromosome"/>
</dbReference>
<keyword evidence="3" id="KW-1185">Reference proteome</keyword>
<name>A0ABM8FKE4_9BACT</name>